<reference evidence="2" key="1">
    <citation type="submission" date="2017-03" db="EMBL/GenBank/DDBJ databases">
        <title>Phytopthora megakarya and P. palmivora, two closely related causual agents of cacao black pod achieved similar genome size and gene model numbers by different mechanisms.</title>
        <authorList>
            <person name="Ali S."/>
            <person name="Shao J."/>
            <person name="Larry D.J."/>
            <person name="Kronmiller B."/>
            <person name="Shen D."/>
            <person name="Strem M.D."/>
            <person name="Melnick R.L."/>
            <person name="Guiltinan M.J."/>
            <person name="Tyler B.M."/>
            <person name="Meinhardt L.W."/>
            <person name="Bailey B.A."/>
        </authorList>
    </citation>
    <scope>NUCLEOTIDE SEQUENCE [LARGE SCALE GENOMIC DNA]</scope>
    <source>
        <strain evidence="2">zdho120</strain>
    </source>
</reference>
<evidence type="ECO:0000313" key="1">
    <source>
        <dbReference type="EMBL" id="OWZ18440.1"/>
    </source>
</evidence>
<sequence length="64" mass="7334">MSEKFVLSEDGIMFYEGANRRKDGQQTNNMTLRLVVPTTIIQEVLQNCHDSLEGGQHRADLRQN</sequence>
<dbReference type="Proteomes" id="UP000198211">
    <property type="component" value="Unassembled WGS sequence"/>
</dbReference>
<accession>A0A225WNF9</accession>
<evidence type="ECO:0000313" key="2">
    <source>
        <dbReference type="Proteomes" id="UP000198211"/>
    </source>
</evidence>
<dbReference type="OrthoDB" id="126617at2759"/>
<dbReference type="AlphaFoldDB" id="A0A225WNF9"/>
<keyword evidence="2" id="KW-1185">Reference proteome</keyword>
<organism evidence="1 2">
    <name type="scientific">Phytophthora megakarya</name>
    <dbReference type="NCBI Taxonomy" id="4795"/>
    <lineage>
        <taxon>Eukaryota</taxon>
        <taxon>Sar</taxon>
        <taxon>Stramenopiles</taxon>
        <taxon>Oomycota</taxon>
        <taxon>Peronosporomycetes</taxon>
        <taxon>Peronosporales</taxon>
        <taxon>Peronosporaceae</taxon>
        <taxon>Phytophthora</taxon>
    </lineage>
</organism>
<name>A0A225WNF9_9STRA</name>
<gene>
    <name evidence="1" type="ORF">PHMEG_0007451</name>
</gene>
<protein>
    <submittedName>
        <fullName evidence="1">Uncharacterized protein</fullName>
    </submittedName>
</protein>
<dbReference type="EMBL" id="NBNE01000586">
    <property type="protein sequence ID" value="OWZ18440.1"/>
    <property type="molecule type" value="Genomic_DNA"/>
</dbReference>
<proteinExistence type="predicted"/>
<comment type="caution">
    <text evidence="1">The sequence shown here is derived from an EMBL/GenBank/DDBJ whole genome shotgun (WGS) entry which is preliminary data.</text>
</comment>